<evidence type="ECO:0000313" key="5">
    <source>
        <dbReference type="EMBL" id="MZZ10780.1"/>
    </source>
</evidence>
<evidence type="ECO:0000313" key="10">
    <source>
        <dbReference type="Proteomes" id="UP000045039"/>
    </source>
</evidence>
<evidence type="ECO:0000259" key="2">
    <source>
        <dbReference type="Pfam" id="PF17172"/>
    </source>
</evidence>
<dbReference type="Proteomes" id="UP000644192">
    <property type="component" value="Unassembled WGS sequence"/>
</dbReference>
<keyword evidence="5" id="KW-0808">Transferase</keyword>
<dbReference type="Proteomes" id="UP000045039">
    <property type="component" value="Unassembled WGS sequence"/>
</dbReference>
<dbReference type="EMBL" id="QORE01000016">
    <property type="protein sequence ID" value="RCI76631.1"/>
    <property type="molecule type" value="Genomic_DNA"/>
</dbReference>
<dbReference type="PANTHER" id="PTHR12289">
    <property type="entry name" value="METAXIN RELATED"/>
    <property type="match status" value="1"/>
</dbReference>
<accession>A0A072ZD98</accession>
<dbReference type="Proteomes" id="UP000194857">
    <property type="component" value="Unassembled WGS sequence"/>
</dbReference>
<reference evidence="8 13" key="6">
    <citation type="submission" date="2019-01" db="EMBL/GenBank/DDBJ databases">
        <title>The Pseudomonas aeruginosa pan-genome provides new insights on its population structure, horizontal gene transfer and pathogenicity.</title>
        <authorList>
            <person name="Freschi L."/>
            <person name="Vincent A.T."/>
            <person name="Jeukens J."/>
            <person name="Emond-Rheault J.-G."/>
            <person name="Kukavica-Ibrulj I."/>
            <person name="Dupont M.-J."/>
            <person name="Charette S.J."/>
            <person name="Boyle B."/>
            <person name="Levesque R.C."/>
        </authorList>
    </citation>
    <scope>NUCLEOTIDE SEQUENCE [LARGE SCALE GENOMIC DNA]</scope>
    <source>
        <strain evidence="8 13">PA-W36</strain>
    </source>
</reference>
<reference evidence="9" key="9">
    <citation type="submission" date="2023-06" db="EMBL/GenBank/DDBJ databases">
        <authorList>
            <consortium name="Clinical and Environmental Microbiology Branch: Whole genome sequencing antimicrobial resistance pathogens in the healthcare setting"/>
        </authorList>
    </citation>
    <scope>NUCLEOTIDE SEQUENCE</scope>
    <source>
        <strain evidence="9">2021CK-01020</strain>
    </source>
</reference>
<dbReference type="RefSeq" id="WP_003092922.1">
    <property type="nucleotide sequence ID" value="NZ_AP014622.1"/>
</dbReference>
<dbReference type="CDD" id="cd03080">
    <property type="entry name" value="GST_N_Metaxin_like"/>
    <property type="match status" value="1"/>
</dbReference>
<evidence type="ECO:0000313" key="8">
    <source>
        <dbReference type="EMBL" id="RPM16242.1"/>
    </source>
</evidence>
<dbReference type="InterPro" id="IPR036282">
    <property type="entry name" value="Glutathione-S-Trfase_C_sf"/>
</dbReference>
<dbReference type="EMBL" id="WOAD01000011">
    <property type="protein sequence ID" value="MUI36266.1"/>
    <property type="molecule type" value="Genomic_DNA"/>
</dbReference>
<dbReference type="Pfam" id="PF17172">
    <property type="entry name" value="GST_N_4"/>
    <property type="match status" value="1"/>
</dbReference>
<dbReference type="GO" id="GO:0005737">
    <property type="term" value="C:cytoplasm"/>
    <property type="evidence" value="ECO:0007669"/>
    <property type="project" value="TreeGrafter"/>
</dbReference>
<reference evidence="3" key="2">
    <citation type="submission" date="2015-06" db="EMBL/GenBank/DDBJ databases">
        <authorList>
            <person name="Radhakrishnan R."/>
            <person name="Underwood A."/>
            <person name="Al-Shahib A."/>
        </authorList>
    </citation>
    <scope>NUCLEOTIDE SEQUENCE</scope>
    <source>
        <strain evidence="3">P19_London_7_VIM_2_05_10</strain>
    </source>
</reference>
<dbReference type="KEGG" id="paeb:NCGM1900_1119"/>
<dbReference type="AlphaFoldDB" id="A0A072ZD98"/>
<dbReference type="SUPFAM" id="SSF47616">
    <property type="entry name" value="GST C-terminal domain-like"/>
    <property type="match status" value="1"/>
</dbReference>
<dbReference type="InterPro" id="IPR040079">
    <property type="entry name" value="Glutathione_S-Trfase"/>
</dbReference>
<reference evidence="9" key="10">
    <citation type="submission" date="2023-10" db="EMBL/GenBank/DDBJ databases">
        <title>Pathogen: clinical or host-associated sample.</title>
        <authorList>
            <person name="Hergert J."/>
            <person name="Casey R."/>
            <person name="Wagner J."/>
            <person name="Young E.L."/>
            <person name="Oakeson K.F."/>
        </authorList>
    </citation>
    <scope>NUCLEOTIDE SEQUENCE</scope>
    <source>
        <strain evidence="9">2021CK-01020</strain>
    </source>
</reference>
<dbReference type="InterPro" id="IPR026928">
    <property type="entry name" value="FAX/IsoI-like"/>
</dbReference>
<dbReference type="InterPro" id="IPR036249">
    <property type="entry name" value="Thioredoxin-like_sf"/>
</dbReference>
<reference evidence="8 13" key="4">
    <citation type="submission" date="2017-08" db="EMBL/GenBank/DDBJ databases">
        <authorList>
            <person name="Feschi L."/>
            <person name="Jeukens J."/>
            <person name="Emond-Rheault J.-G."/>
            <person name="Kukavica-Ibrulj I."/>
            <person name="Boyle B."/>
            <person name="Levesque R.C."/>
        </authorList>
    </citation>
    <scope>NUCLEOTIDE SEQUENCE [LARGE SCALE GENOMIC DNA]</scope>
    <source>
        <strain evidence="8 13">PA-W36</strain>
    </source>
</reference>
<evidence type="ECO:0000313" key="11">
    <source>
        <dbReference type="Proteomes" id="UP000194857"/>
    </source>
</evidence>
<dbReference type="EMBL" id="WXZT01000001">
    <property type="protein sequence ID" value="MZZ10780.1"/>
    <property type="molecule type" value="Genomic_DNA"/>
</dbReference>
<reference evidence="6 11" key="3">
    <citation type="submission" date="2017-05" db="EMBL/GenBank/DDBJ databases">
        <authorList>
            <person name="Song R."/>
            <person name="Chenine A.L."/>
            <person name="Ruprecht R.M."/>
        </authorList>
    </citation>
    <scope>NUCLEOTIDE SEQUENCE [LARGE SCALE GENOMIC DNA]</scope>
    <source>
        <strain evidence="6 11">S567_C10_BS</strain>
    </source>
</reference>
<proteinExistence type="predicted"/>
<dbReference type="SMR" id="A0A072ZD98"/>
<dbReference type="GO" id="GO:0016740">
    <property type="term" value="F:transferase activity"/>
    <property type="evidence" value="ECO:0007669"/>
    <property type="project" value="UniProtKB-KW"/>
</dbReference>
<reference evidence="5" key="8">
    <citation type="submission" date="2020-01" db="EMBL/GenBank/DDBJ databases">
        <title>Bacteria Cultured from War Wounds Associated with the Conflict in Eastern Ukraine.</title>
        <authorList>
            <person name="Snesrud E."/>
            <person name="Galac M.R."/>
            <person name="Mc Gann P."/>
            <person name="Valentine K."/>
            <person name="Viacheslav K."/>
        </authorList>
    </citation>
    <scope>NUCLEOTIDE SEQUENCE</scope>
    <source>
        <strain evidence="5">VNMU148</strain>
    </source>
</reference>
<accession>A0A1S1BUH5</accession>
<evidence type="ECO:0000313" key="4">
    <source>
        <dbReference type="EMBL" id="MUI36266.1"/>
    </source>
</evidence>
<evidence type="ECO:0000259" key="1">
    <source>
        <dbReference type="Pfam" id="PF17171"/>
    </source>
</evidence>
<dbReference type="EMBL" id="NFFZ01000021">
    <property type="protein sequence ID" value="OTI56524.1"/>
    <property type="molecule type" value="Genomic_DNA"/>
</dbReference>
<feature type="domain" description="Metaxin glutathione S-transferase" evidence="1">
    <location>
        <begin position="164"/>
        <end position="226"/>
    </location>
</feature>
<dbReference type="Gene3D" id="1.20.1050.10">
    <property type="match status" value="1"/>
</dbReference>
<gene>
    <name evidence="6" type="ORF">CAZ10_29265</name>
    <name evidence="7" type="ORF">DT376_01345</name>
    <name evidence="4" type="ORF">GNQ48_14735</name>
    <name evidence="5" type="ORF">GUL26_00830</name>
    <name evidence="8" type="ORF">IPC1295_13905</name>
    <name evidence="9" type="ORF">L4V69_09070</name>
    <name evidence="3" type="ORF">PAERUG_P19_London_7_VIM_2_05_10_00741</name>
</gene>
<evidence type="ECO:0000313" key="6">
    <source>
        <dbReference type="EMBL" id="OTI56524.1"/>
    </source>
</evidence>
<dbReference type="SFLD" id="SFLDS00019">
    <property type="entry name" value="Glutathione_Transferase_(cytos"/>
    <property type="match status" value="1"/>
</dbReference>
<dbReference type="Proteomes" id="UP000284767">
    <property type="component" value="Unassembled WGS sequence"/>
</dbReference>
<dbReference type="Proteomes" id="UP001297540">
    <property type="component" value="Chromosome"/>
</dbReference>
<dbReference type="Pfam" id="PF17171">
    <property type="entry name" value="GST_C_6"/>
    <property type="match status" value="1"/>
</dbReference>
<dbReference type="Proteomes" id="UP000433532">
    <property type="component" value="Unassembled WGS sequence"/>
</dbReference>
<evidence type="ECO:0000313" key="13">
    <source>
        <dbReference type="Proteomes" id="UP000284767"/>
    </source>
</evidence>
<organism evidence="5 15">
    <name type="scientific">Pseudomonas aeruginosa</name>
    <dbReference type="NCBI Taxonomy" id="287"/>
    <lineage>
        <taxon>Bacteria</taxon>
        <taxon>Pseudomonadati</taxon>
        <taxon>Pseudomonadota</taxon>
        <taxon>Gammaproteobacteria</taxon>
        <taxon>Pseudomonadales</taxon>
        <taxon>Pseudomonadaceae</taxon>
        <taxon>Pseudomonas</taxon>
    </lineage>
</organism>
<dbReference type="EMBL" id="NSNE01000007">
    <property type="protein sequence ID" value="RPM16242.1"/>
    <property type="molecule type" value="Genomic_DNA"/>
</dbReference>
<evidence type="ECO:0000313" key="3">
    <source>
        <dbReference type="EMBL" id="CRO08242.1"/>
    </source>
</evidence>
<dbReference type="InterPro" id="IPR033468">
    <property type="entry name" value="Metaxin_GST"/>
</dbReference>
<dbReference type="SFLD" id="SFLDG01200">
    <property type="entry name" value="SUF1.1"/>
    <property type="match status" value="1"/>
</dbReference>
<sequence>MITLFQFPAAFNVPNASPYCLKLETWLRLAGLEYQVKVVSDPRKAPKGKLPYVRIEGEAIGDSEIVIRTLGERYGVTLDAGLDARGKGWARAITRLCDEHLYYLMLYFRWFDEDSWRVLKPVFFGSLPFGVRDAVAWAMRRKVRATLRAQGLGVHGRDELLAFARDDLDALDGLLGQVPYYGGEHPCSADAAAYGILANLIEATLDTPLSHVARGYPRLVAYCERMRERVWSE</sequence>
<protein>
    <submittedName>
        <fullName evidence="9">Glutathione S-transferase C-terminal domain-containing protein</fullName>
    </submittedName>
    <submittedName>
        <fullName evidence="5">Glutathione S-transferase family protein</fullName>
    </submittedName>
</protein>
<dbReference type="Proteomes" id="UP000253594">
    <property type="component" value="Unassembled WGS sequence"/>
</dbReference>
<dbReference type="InterPro" id="IPR050931">
    <property type="entry name" value="Mito_Protein_Transport_Metaxin"/>
</dbReference>
<dbReference type="EMBL" id="CVVU01000028">
    <property type="protein sequence ID" value="CRO08242.1"/>
    <property type="molecule type" value="Genomic_DNA"/>
</dbReference>
<feature type="domain" description="Thioredoxin-like fold" evidence="2">
    <location>
        <begin position="18"/>
        <end position="114"/>
    </location>
</feature>
<dbReference type="PANTHER" id="PTHR12289:SF41">
    <property type="entry name" value="FAILED AXON CONNECTIONS-RELATED"/>
    <property type="match status" value="1"/>
</dbReference>
<reference evidence="4 14" key="7">
    <citation type="submission" date="2019-11" db="EMBL/GenBank/DDBJ databases">
        <title>Genomes of ocular Pseudomonas aeruginosa isolates.</title>
        <authorList>
            <person name="Khan M."/>
            <person name="Rice S.A."/>
            <person name="Willcox M.D.P."/>
            <person name="Stapleton F."/>
        </authorList>
    </citation>
    <scope>NUCLEOTIDE SEQUENCE [LARGE SCALE GENOMIC DNA]</scope>
    <source>
        <strain evidence="4 14">PA221</strain>
    </source>
</reference>
<dbReference type="InterPro" id="IPR012336">
    <property type="entry name" value="Thioredoxin-like_fold"/>
</dbReference>
<evidence type="ECO:0000313" key="12">
    <source>
        <dbReference type="Proteomes" id="UP000253594"/>
    </source>
</evidence>
<name>A0A072ZD98_PSEAI</name>
<evidence type="ECO:0000313" key="7">
    <source>
        <dbReference type="EMBL" id="RCI76631.1"/>
    </source>
</evidence>
<dbReference type="SFLD" id="SFLDG01180">
    <property type="entry name" value="SUF1"/>
    <property type="match status" value="1"/>
</dbReference>
<dbReference type="OMA" id="RRIHDKY"/>
<evidence type="ECO:0000313" key="9">
    <source>
        <dbReference type="EMBL" id="WOS79276.1"/>
    </source>
</evidence>
<dbReference type="EMBL" id="CP136986">
    <property type="protein sequence ID" value="WOS79276.1"/>
    <property type="molecule type" value="Genomic_DNA"/>
</dbReference>
<evidence type="ECO:0000313" key="14">
    <source>
        <dbReference type="Proteomes" id="UP000433532"/>
    </source>
</evidence>
<dbReference type="eggNOG" id="COG0625">
    <property type="taxonomic scope" value="Bacteria"/>
</dbReference>
<evidence type="ECO:0000313" key="15">
    <source>
        <dbReference type="Proteomes" id="UP000644192"/>
    </source>
</evidence>
<reference evidence="7 12" key="5">
    <citation type="submission" date="2018-07" db="EMBL/GenBank/DDBJ databases">
        <title>Mechanisms of high-level aminoglycoside resistance among Gram-negative pathogens in Brazil.</title>
        <authorList>
            <person name="Ballaben A.S."/>
            <person name="Darini A.L.C."/>
            <person name="Doi Y."/>
        </authorList>
    </citation>
    <scope>NUCLEOTIDE SEQUENCE [LARGE SCALE GENOMIC DNA]</scope>
    <source>
        <strain evidence="7 12">B2-305</strain>
    </source>
</reference>
<reference evidence="10" key="1">
    <citation type="submission" date="2015-06" db="EMBL/GenBank/DDBJ databases">
        <authorList>
            <person name="Radhakrishnan Rajesh"/>
            <person name="Underwood Anthony"/>
            <person name="Al-Shahib Ali"/>
        </authorList>
    </citation>
    <scope>NUCLEOTIDE SEQUENCE [LARGE SCALE GENOMIC DNA]</scope>
    <source>
        <strain evidence="10">P19_London_7_VIM_2_05_10</strain>
    </source>
</reference>
<dbReference type="SUPFAM" id="SSF52833">
    <property type="entry name" value="Thioredoxin-like"/>
    <property type="match status" value="1"/>
</dbReference>